<dbReference type="EMBL" id="JAUHTQ010000012">
    <property type="protein sequence ID" value="MDN4494746.1"/>
    <property type="molecule type" value="Genomic_DNA"/>
</dbReference>
<evidence type="ECO:0000313" key="1">
    <source>
        <dbReference type="EMBL" id="MDN4494746.1"/>
    </source>
</evidence>
<protein>
    <submittedName>
        <fullName evidence="1">Uncharacterized protein</fullName>
    </submittedName>
</protein>
<organism evidence="1 2">
    <name type="scientific">Ureibacillus aquaedulcis</name>
    <dbReference type="NCBI Taxonomy" id="3058421"/>
    <lineage>
        <taxon>Bacteria</taxon>
        <taxon>Bacillati</taxon>
        <taxon>Bacillota</taxon>
        <taxon>Bacilli</taxon>
        <taxon>Bacillales</taxon>
        <taxon>Caryophanaceae</taxon>
        <taxon>Ureibacillus</taxon>
    </lineage>
</organism>
<evidence type="ECO:0000313" key="2">
    <source>
        <dbReference type="Proteomes" id="UP001172743"/>
    </source>
</evidence>
<proteinExistence type="predicted"/>
<accession>A0ABT8GTT4</accession>
<comment type="caution">
    <text evidence="1">The sequence shown here is derived from an EMBL/GenBank/DDBJ whole genome shotgun (WGS) entry which is preliminary data.</text>
</comment>
<keyword evidence="2" id="KW-1185">Reference proteome</keyword>
<sequence length="75" mass="8720">MASLVSEFSVVGVMEMEDKMKPRIKITKVWEGTDFLSFVLNFKVHHMRWNCTHNSFFKAKSMLAFFQNSIMGAKV</sequence>
<reference evidence="1" key="1">
    <citation type="submission" date="2023-07" db="EMBL/GenBank/DDBJ databases">
        <title>Ureibacillus sp. isolated from freshwater well.</title>
        <authorList>
            <person name="Kirdat K."/>
            <person name="Bhatt A."/>
            <person name="Teware R."/>
            <person name="Bhavsar Y."/>
            <person name="Yadav A."/>
        </authorList>
    </citation>
    <scope>NUCLEOTIDE SEQUENCE</scope>
    <source>
        <strain evidence="1">BA0131</strain>
    </source>
</reference>
<gene>
    <name evidence="1" type="ORF">QYB95_14425</name>
</gene>
<name>A0ABT8GTT4_9BACL</name>
<dbReference type="RefSeq" id="WP_301139054.1">
    <property type="nucleotide sequence ID" value="NZ_JAUHTQ010000012.1"/>
</dbReference>
<dbReference type="Proteomes" id="UP001172743">
    <property type="component" value="Unassembled WGS sequence"/>
</dbReference>